<evidence type="ECO:0000256" key="1">
    <source>
        <dbReference type="ARBA" id="ARBA00001971"/>
    </source>
</evidence>
<feature type="domain" description="Flavodoxin-like" evidence="20">
    <location>
        <begin position="504"/>
        <end position="646"/>
    </location>
</feature>
<dbReference type="InterPro" id="IPR017938">
    <property type="entry name" value="Riboflavin_synthase-like_b-brl"/>
</dbReference>
<comment type="similarity">
    <text evidence="2 17">In the N-terminal section; belongs to the cytochrome P450 family.</text>
</comment>
<keyword evidence="4 17" id="KW-0349">Heme</keyword>
<comment type="caution">
    <text evidence="22">The sequence shown here is derived from an EMBL/GenBank/DDBJ whole genome shotgun (WGS) entry which is preliminary data.</text>
</comment>
<reference evidence="22 23" key="1">
    <citation type="journal article" date="2020" name="bioRxiv">
        <title>Whole genome comparisons of ergot fungi reveals the divergence and evolution of species within the genus Claviceps are the result of varying mechanisms driving genome evolution and host range expansion.</title>
        <authorList>
            <person name="Wyka S.A."/>
            <person name="Mondo S.J."/>
            <person name="Liu M."/>
            <person name="Dettman J."/>
            <person name="Nalam V."/>
            <person name="Broders K.D."/>
        </authorList>
    </citation>
    <scope>NUCLEOTIDE SEQUENCE [LARGE SCALE GENOMIC DNA]</scope>
    <source>
        <strain evidence="22 23">LM576</strain>
    </source>
</reference>
<evidence type="ECO:0000313" key="22">
    <source>
        <dbReference type="EMBL" id="KAG6115664.1"/>
    </source>
</evidence>
<dbReference type="Gene3D" id="3.40.50.80">
    <property type="entry name" value="Nucleotide-binding domain of ferredoxin-NADP reductase (FNR) module"/>
    <property type="match status" value="1"/>
</dbReference>
<feature type="domain" description="FAD-binding FR-type" evidence="21">
    <location>
        <begin position="685"/>
        <end position="913"/>
    </location>
</feature>
<evidence type="ECO:0000256" key="17">
    <source>
        <dbReference type="PIRNR" id="PIRNR000209"/>
    </source>
</evidence>
<evidence type="ECO:0000256" key="6">
    <source>
        <dbReference type="ARBA" id="ARBA00022643"/>
    </source>
</evidence>
<dbReference type="FunFam" id="1.10.630.10:FF:000040">
    <property type="entry name" value="Bifunctional cytochrome P450/NADPH--P450 reductase"/>
    <property type="match status" value="1"/>
</dbReference>
<dbReference type="InterPro" id="IPR002401">
    <property type="entry name" value="Cyt_P450_E_grp-I"/>
</dbReference>
<evidence type="ECO:0000256" key="16">
    <source>
        <dbReference type="ARBA" id="ARBA00049342"/>
    </source>
</evidence>
<keyword evidence="3 17" id="KW-0813">Transport</keyword>
<keyword evidence="13 17" id="KW-0503">Monooxygenase</keyword>
<dbReference type="GO" id="GO:0050660">
    <property type="term" value="F:flavin adenine dinucleotide binding"/>
    <property type="evidence" value="ECO:0007669"/>
    <property type="project" value="TreeGrafter"/>
</dbReference>
<dbReference type="GO" id="GO:0003958">
    <property type="term" value="F:NADPH-hemoprotein reductase activity"/>
    <property type="evidence" value="ECO:0007669"/>
    <property type="project" value="UniProtKB-UniRule"/>
</dbReference>
<organism evidence="22 23">
    <name type="scientific">Claviceps humidiphila</name>
    <dbReference type="NCBI Taxonomy" id="1294629"/>
    <lineage>
        <taxon>Eukaryota</taxon>
        <taxon>Fungi</taxon>
        <taxon>Dikarya</taxon>
        <taxon>Ascomycota</taxon>
        <taxon>Pezizomycotina</taxon>
        <taxon>Sordariomycetes</taxon>
        <taxon>Hypocreomycetidae</taxon>
        <taxon>Hypocreales</taxon>
        <taxon>Clavicipitaceae</taxon>
        <taxon>Claviceps</taxon>
    </lineage>
</organism>
<dbReference type="CDD" id="cd11068">
    <property type="entry name" value="CYP120A1"/>
    <property type="match status" value="1"/>
</dbReference>
<evidence type="ECO:0000256" key="11">
    <source>
        <dbReference type="ARBA" id="ARBA00023002"/>
    </source>
</evidence>
<accession>A0A9P7Q240</accession>
<comment type="cofactor">
    <cofactor evidence="17">
        <name>FAD</name>
        <dbReference type="ChEBI" id="CHEBI:57692"/>
    </cofactor>
    <cofactor evidence="17">
        <name>FMN</name>
        <dbReference type="ChEBI" id="CHEBI:58210"/>
    </cofactor>
</comment>
<dbReference type="InterPro" id="IPR001128">
    <property type="entry name" value="Cyt_P450"/>
</dbReference>
<evidence type="ECO:0000256" key="13">
    <source>
        <dbReference type="ARBA" id="ARBA00023033"/>
    </source>
</evidence>
<dbReference type="Proteomes" id="UP000732380">
    <property type="component" value="Unassembled WGS sequence"/>
</dbReference>
<evidence type="ECO:0000256" key="18">
    <source>
        <dbReference type="PIRSR" id="PIRSR000209-1"/>
    </source>
</evidence>
<dbReference type="Gene3D" id="1.10.630.10">
    <property type="entry name" value="Cytochrome P450"/>
    <property type="match status" value="1"/>
</dbReference>
<evidence type="ECO:0000256" key="15">
    <source>
        <dbReference type="ARBA" id="ARBA00047827"/>
    </source>
</evidence>
<dbReference type="PROSITE" id="PS50902">
    <property type="entry name" value="FLAVODOXIN_LIKE"/>
    <property type="match status" value="1"/>
</dbReference>
<dbReference type="CDD" id="cd06206">
    <property type="entry name" value="bifunctional_CYPOR"/>
    <property type="match status" value="1"/>
</dbReference>
<dbReference type="GO" id="GO:0005829">
    <property type="term" value="C:cytosol"/>
    <property type="evidence" value="ECO:0007669"/>
    <property type="project" value="TreeGrafter"/>
</dbReference>
<dbReference type="InterPro" id="IPR001433">
    <property type="entry name" value="OxRdtase_FAD/NAD-bd"/>
</dbReference>
<evidence type="ECO:0000256" key="5">
    <source>
        <dbReference type="ARBA" id="ARBA00022630"/>
    </source>
</evidence>
<dbReference type="InterPro" id="IPR008254">
    <property type="entry name" value="Flavodoxin/NO_synth"/>
</dbReference>
<keyword evidence="9 17" id="KW-0521">NADP</keyword>
<keyword evidence="5 17" id="KW-0285">Flavoprotein</keyword>
<dbReference type="InterPro" id="IPR017927">
    <property type="entry name" value="FAD-bd_FR_type"/>
</dbReference>
<feature type="binding site" description="axial binding residue" evidence="18">
    <location>
        <position position="407"/>
    </location>
    <ligand>
        <name>heme</name>
        <dbReference type="ChEBI" id="CHEBI:30413"/>
    </ligand>
    <ligandPart>
        <name>Fe</name>
        <dbReference type="ChEBI" id="CHEBI:18248"/>
    </ligandPart>
</feature>
<evidence type="ECO:0000256" key="4">
    <source>
        <dbReference type="ARBA" id="ARBA00022617"/>
    </source>
</evidence>
<dbReference type="GO" id="GO:0070330">
    <property type="term" value="F:aromatase activity"/>
    <property type="evidence" value="ECO:0007669"/>
    <property type="project" value="UniProtKB-UniRule"/>
</dbReference>
<dbReference type="InterPro" id="IPR036396">
    <property type="entry name" value="Cyt_P450_sf"/>
</dbReference>
<dbReference type="PANTHER" id="PTHR19384:SF127">
    <property type="entry name" value="BIFUNCTIONAL CYTOCHROME P450_NADPH--P450 REDUCTASE"/>
    <property type="match status" value="1"/>
</dbReference>
<evidence type="ECO:0000256" key="8">
    <source>
        <dbReference type="ARBA" id="ARBA00022827"/>
    </source>
</evidence>
<proteinExistence type="inferred from homology"/>
<sequence>MAEVVPIPQPAGLPLVGNLGEFKTTPIRDLCRLADTYGEIFRLSFGSRDVVFVSSQRLVNEVCDEKRFHKTMQSALRMVREGVHDGLFTALDDEPNWGKAHRVLTPAFGPLSIQVMFDQMHDIASQLCMKFARHGSQSPINASDDFTRLALDTLALCAMDFRFNSFYHDELHPFVQAMGDFLSEAASRNRRPKFAPDFLFRSANQKYWDDIAIMRTTADEVVAHRKKNPSDRKDLLNAMLNGVDPATGEKLDDANITNQLITFLIAGHETTSGLLSFAFYHLLKNPDTYKKLQQEIDEVIGRSPIRVEHLSKLPYLSSVLRETLRLTSGIPAFAVEAYEDTVIGGKYLVRKGEPITMFLLKSHLDPTVFGSDAHEFKPERMSEENFERLNREFPNCWKPFGNGKRGCIGRPFAWQEALLCMSMLIQNFEFTLADPSYTLEFQETLTIKPSGFFMRASLRHSMSATELGEALNGRAGTPRGRGAASGFASKSGSGEESSTEGKPLAIFYGSNSGTCEALAQRVASDAARHGFRATSLAPLNEATKKLPKDRPVIIITASYEGQPPSNAVQFVEWMQSLKGDSEMKDVSYAVFGCGHHDWVQTFHRIPKLVDETLQKLGGERLLPLTATDAAGGNMFGDFESWEDTLLWPALQEKYGVEDGAADGSAVTGDGLSVEVSVPRLTSLRQDVEEATVLSTRAWAGEVGTVKRHIEMQLPSGMTYRAGDYLAVLPFNHKATVARVLKHFQLSRDAMLTMRSDGPTTLPTGTAISAVHVLDAYVEISQPATKRNIQILAAATDDEGVTSQLRKLAEDDYTDHVFAKRVSILDLLERFPAIKLPFGTYLEMLPPMRVRQYSISSSPLANSSRVSLTYSVLEQPAFSGQGPYYGVASNYLSSLTAGERLHVAVRPSQAFHLPADAENTPIICIAAGSGLAPFRGFVQERATMIAAGKKVAPALLFFGCRSPNTDDLYADELSKWEALGAVEVRRAYSRAPEASQGCKYVQHRLSHDGDAVMDLWDKGARIYVCGSKHVGTAVETVFRDMFKAAGKKKNGHEPTDEASKEWFDKQRNERYLTDVFD</sequence>
<dbReference type="GO" id="GO:0010181">
    <property type="term" value="F:FMN binding"/>
    <property type="evidence" value="ECO:0007669"/>
    <property type="project" value="UniProtKB-UniRule"/>
</dbReference>
<protein>
    <recommendedName>
        <fullName evidence="17">Bifunctional cytochrome P450/NADPH--P450 reductase</fullName>
    </recommendedName>
    <domain>
        <recommendedName>
            <fullName evidence="17">Cytochrome P450</fullName>
            <ecNumber evidence="17">1.14.14.1</ecNumber>
        </recommendedName>
    </domain>
    <domain>
        <recommendedName>
            <fullName evidence="17">NADPH--cytochrome P450 reductase</fullName>
            <ecNumber evidence="17">1.6.2.4</ecNumber>
        </recommendedName>
    </domain>
</protein>
<dbReference type="EC" id="1.6.2.4" evidence="17"/>
<evidence type="ECO:0000256" key="12">
    <source>
        <dbReference type="ARBA" id="ARBA00023004"/>
    </source>
</evidence>
<dbReference type="PROSITE" id="PS00086">
    <property type="entry name" value="CYTOCHROME_P450"/>
    <property type="match status" value="1"/>
</dbReference>
<dbReference type="Gene3D" id="3.40.50.360">
    <property type="match status" value="1"/>
</dbReference>
<gene>
    <name evidence="22" type="ORF">E4U13_002595</name>
</gene>
<dbReference type="PIRSF" id="PIRSF000209">
    <property type="entry name" value="Bifunctional_P450_P450R"/>
    <property type="match status" value="1"/>
</dbReference>
<name>A0A9P7Q240_9HYPO</name>
<evidence type="ECO:0000256" key="9">
    <source>
        <dbReference type="ARBA" id="ARBA00022857"/>
    </source>
</evidence>
<dbReference type="InterPro" id="IPR039261">
    <property type="entry name" value="FNR_nucleotide-bd"/>
</dbReference>
<keyword evidence="7 17" id="KW-0479">Metal-binding</keyword>
<dbReference type="PROSITE" id="PS51384">
    <property type="entry name" value="FAD_FR"/>
    <property type="match status" value="1"/>
</dbReference>
<dbReference type="PRINTS" id="PR00463">
    <property type="entry name" value="EP450I"/>
</dbReference>
<feature type="compositionally biased region" description="Low complexity" evidence="19">
    <location>
        <begin position="473"/>
        <end position="496"/>
    </location>
</feature>
<dbReference type="InterPro" id="IPR023206">
    <property type="entry name" value="Bifunctional_P450_P450_red"/>
</dbReference>
<dbReference type="AlphaFoldDB" id="A0A9P7Q240"/>
<evidence type="ECO:0000256" key="2">
    <source>
        <dbReference type="ARBA" id="ARBA00010018"/>
    </source>
</evidence>
<evidence type="ECO:0000256" key="7">
    <source>
        <dbReference type="ARBA" id="ARBA00022723"/>
    </source>
</evidence>
<keyword evidence="6 17" id="KW-0288">FMN</keyword>
<dbReference type="GO" id="GO:0005506">
    <property type="term" value="F:iron ion binding"/>
    <property type="evidence" value="ECO:0007669"/>
    <property type="project" value="UniProtKB-UniRule"/>
</dbReference>
<keyword evidence="8 17" id="KW-0274">FAD</keyword>
<dbReference type="PANTHER" id="PTHR19384">
    <property type="entry name" value="NITRIC OXIDE SYNTHASE-RELATED"/>
    <property type="match status" value="1"/>
</dbReference>
<dbReference type="Pfam" id="PF00175">
    <property type="entry name" value="NAD_binding_1"/>
    <property type="match status" value="1"/>
</dbReference>
<comment type="cofactor">
    <cofactor evidence="1 17 18">
        <name>heme</name>
        <dbReference type="ChEBI" id="CHEBI:30413"/>
    </cofactor>
</comment>
<dbReference type="Gene3D" id="1.20.990.10">
    <property type="entry name" value="NADPH-cytochrome p450 Reductase, Chain A, domain 3"/>
    <property type="match status" value="1"/>
</dbReference>
<dbReference type="GO" id="GO:0020037">
    <property type="term" value="F:heme binding"/>
    <property type="evidence" value="ECO:0007669"/>
    <property type="project" value="UniProtKB-UniRule"/>
</dbReference>
<dbReference type="Pfam" id="PF00667">
    <property type="entry name" value="FAD_binding_1"/>
    <property type="match status" value="1"/>
</dbReference>
<dbReference type="EC" id="1.14.14.1" evidence="17"/>
<comment type="catalytic activity">
    <reaction evidence="15 17">
        <text>an organic molecule + reduced [NADPH--hemoprotein reductase] + O2 = an alcohol + oxidized [NADPH--hemoprotein reductase] + H2O + H(+)</text>
        <dbReference type="Rhea" id="RHEA:17149"/>
        <dbReference type="Rhea" id="RHEA-COMP:11964"/>
        <dbReference type="Rhea" id="RHEA-COMP:11965"/>
        <dbReference type="ChEBI" id="CHEBI:15377"/>
        <dbReference type="ChEBI" id="CHEBI:15378"/>
        <dbReference type="ChEBI" id="CHEBI:15379"/>
        <dbReference type="ChEBI" id="CHEBI:30879"/>
        <dbReference type="ChEBI" id="CHEBI:57618"/>
        <dbReference type="ChEBI" id="CHEBI:58210"/>
        <dbReference type="ChEBI" id="CHEBI:142491"/>
        <dbReference type="EC" id="1.14.14.1"/>
    </reaction>
</comment>
<dbReference type="Gene3D" id="2.40.30.10">
    <property type="entry name" value="Translation factors"/>
    <property type="match status" value="1"/>
</dbReference>
<dbReference type="SUPFAM" id="SSF52218">
    <property type="entry name" value="Flavoproteins"/>
    <property type="match status" value="1"/>
</dbReference>
<evidence type="ECO:0000259" key="21">
    <source>
        <dbReference type="PROSITE" id="PS51384"/>
    </source>
</evidence>
<evidence type="ECO:0000256" key="3">
    <source>
        <dbReference type="ARBA" id="ARBA00022448"/>
    </source>
</evidence>
<evidence type="ECO:0000259" key="20">
    <source>
        <dbReference type="PROSITE" id="PS50902"/>
    </source>
</evidence>
<evidence type="ECO:0000256" key="14">
    <source>
        <dbReference type="ARBA" id="ARBA00023268"/>
    </source>
</evidence>
<dbReference type="InterPro" id="IPR029039">
    <property type="entry name" value="Flavoprotein-like_sf"/>
</dbReference>
<dbReference type="FunFam" id="3.40.50.80:FF:000031">
    <property type="entry name" value="Bifunctional cytochrome P450/NADPH--P450 reductase"/>
    <property type="match status" value="1"/>
</dbReference>
<dbReference type="FunFam" id="1.20.990.10:FF:000011">
    <property type="entry name" value="Bifunctional cytochrome P450/NADPH--P450 reductase"/>
    <property type="match status" value="1"/>
</dbReference>
<dbReference type="FunFam" id="2.40.30.10:FF:000198">
    <property type="entry name" value="Bifunctional cytochrome P450/NADPH--P450 reductase"/>
    <property type="match status" value="1"/>
</dbReference>
<keyword evidence="10 17" id="KW-0249">Electron transport</keyword>
<dbReference type="SUPFAM" id="SSF63380">
    <property type="entry name" value="Riboflavin synthase domain-like"/>
    <property type="match status" value="1"/>
</dbReference>
<dbReference type="Pfam" id="PF00067">
    <property type="entry name" value="p450"/>
    <property type="match status" value="1"/>
</dbReference>
<comment type="catalytic activity">
    <reaction evidence="16 17">
        <text>2 oxidized [cytochrome P450] + NADPH = 2 reduced [cytochrome P450] + NADP(+) + H(+)</text>
        <dbReference type="Rhea" id="RHEA:24040"/>
        <dbReference type="Rhea" id="RHEA-COMP:14627"/>
        <dbReference type="Rhea" id="RHEA-COMP:14628"/>
        <dbReference type="ChEBI" id="CHEBI:15378"/>
        <dbReference type="ChEBI" id="CHEBI:55376"/>
        <dbReference type="ChEBI" id="CHEBI:57783"/>
        <dbReference type="ChEBI" id="CHEBI:58349"/>
        <dbReference type="ChEBI" id="CHEBI:60344"/>
        <dbReference type="EC" id="1.6.2.4"/>
    </reaction>
</comment>
<dbReference type="InterPro" id="IPR017972">
    <property type="entry name" value="Cyt_P450_CS"/>
</dbReference>
<keyword evidence="14" id="KW-0511">Multifunctional enzyme</keyword>
<evidence type="ECO:0000313" key="23">
    <source>
        <dbReference type="Proteomes" id="UP000732380"/>
    </source>
</evidence>
<dbReference type="InterPro" id="IPR023173">
    <property type="entry name" value="NADPH_Cyt_P450_Rdtase_alpha"/>
</dbReference>
<dbReference type="InterPro" id="IPR003097">
    <property type="entry name" value="CysJ-like_FAD-binding"/>
</dbReference>
<keyword evidence="23" id="KW-1185">Reference proteome</keyword>
<evidence type="ECO:0000256" key="19">
    <source>
        <dbReference type="SAM" id="MobiDB-lite"/>
    </source>
</evidence>
<dbReference type="PRINTS" id="PR00385">
    <property type="entry name" value="P450"/>
</dbReference>
<dbReference type="EMBL" id="SRQM01000213">
    <property type="protein sequence ID" value="KAG6115664.1"/>
    <property type="molecule type" value="Genomic_DNA"/>
</dbReference>
<keyword evidence="11 17" id="KW-0560">Oxidoreductase</keyword>
<dbReference type="SUPFAM" id="SSF52343">
    <property type="entry name" value="Ferredoxin reductase-like, C-terminal NADP-linked domain"/>
    <property type="match status" value="1"/>
</dbReference>
<dbReference type="SUPFAM" id="SSF48264">
    <property type="entry name" value="Cytochrome P450"/>
    <property type="match status" value="1"/>
</dbReference>
<evidence type="ECO:0000256" key="10">
    <source>
        <dbReference type="ARBA" id="ARBA00022982"/>
    </source>
</evidence>
<dbReference type="Pfam" id="PF00258">
    <property type="entry name" value="Flavodoxin_1"/>
    <property type="match status" value="1"/>
</dbReference>
<keyword evidence="12 17" id="KW-0408">Iron</keyword>
<feature type="region of interest" description="Disordered" evidence="19">
    <location>
        <begin position="471"/>
        <end position="500"/>
    </location>
</feature>